<evidence type="ECO:0000313" key="1">
    <source>
        <dbReference type="EMBL" id="MBW86071.1"/>
    </source>
</evidence>
<dbReference type="AlphaFoldDB" id="A0A2P2IXX7"/>
<accession>A0A2P2IXX7</accession>
<organism evidence="1">
    <name type="scientific">Rhizophora mucronata</name>
    <name type="common">Asiatic mangrove</name>
    <dbReference type="NCBI Taxonomy" id="61149"/>
    <lineage>
        <taxon>Eukaryota</taxon>
        <taxon>Viridiplantae</taxon>
        <taxon>Streptophyta</taxon>
        <taxon>Embryophyta</taxon>
        <taxon>Tracheophyta</taxon>
        <taxon>Spermatophyta</taxon>
        <taxon>Magnoliopsida</taxon>
        <taxon>eudicotyledons</taxon>
        <taxon>Gunneridae</taxon>
        <taxon>Pentapetalae</taxon>
        <taxon>rosids</taxon>
        <taxon>fabids</taxon>
        <taxon>Malpighiales</taxon>
        <taxon>Rhizophoraceae</taxon>
        <taxon>Rhizophora</taxon>
    </lineage>
</organism>
<sequence>MIKRIVRHQNVGEIRGVGGGGAKFAENTNHKVIG</sequence>
<protein>
    <submittedName>
        <fullName evidence="1">Uncharacterized protein</fullName>
    </submittedName>
</protein>
<proteinExistence type="predicted"/>
<dbReference type="EMBL" id="GGEC01005588">
    <property type="protein sequence ID" value="MBW86071.1"/>
    <property type="molecule type" value="Transcribed_RNA"/>
</dbReference>
<reference evidence="1" key="1">
    <citation type="submission" date="2018-02" db="EMBL/GenBank/DDBJ databases">
        <title>Rhizophora mucronata_Transcriptome.</title>
        <authorList>
            <person name="Meera S.P."/>
            <person name="Sreeshan A."/>
            <person name="Augustine A."/>
        </authorList>
    </citation>
    <scope>NUCLEOTIDE SEQUENCE</scope>
    <source>
        <tissue evidence="1">Leaf</tissue>
    </source>
</reference>
<name>A0A2P2IXX7_RHIMU</name>